<proteinExistence type="predicted"/>
<keyword evidence="1" id="KW-1133">Transmembrane helix</keyword>
<dbReference type="Proteomes" id="UP000003009">
    <property type="component" value="Unassembled WGS sequence"/>
</dbReference>
<feature type="transmembrane region" description="Helical" evidence="1">
    <location>
        <begin position="12"/>
        <end position="37"/>
    </location>
</feature>
<protein>
    <submittedName>
        <fullName evidence="2">Uncharacterized protein</fullName>
    </submittedName>
</protein>
<dbReference type="AlphaFoldDB" id="C4GG31"/>
<keyword evidence="3" id="KW-1185">Reference proteome</keyword>
<organism evidence="2 3">
    <name type="scientific">Kingella oralis ATCC 51147</name>
    <dbReference type="NCBI Taxonomy" id="629741"/>
    <lineage>
        <taxon>Bacteria</taxon>
        <taxon>Pseudomonadati</taxon>
        <taxon>Pseudomonadota</taxon>
        <taxon>Betaproteobacteria</taxon>
        <taxon>Neisseriales</taxon>
        <taxon>Neisseriaceae</taxon>
        <taxon>Kingella</taxon>
    </lineage>
</organism>
<name>C4GG31_9NEIS</name>
<dbReference type="EMBL" id="ACJW02000002">
    <property type="protein sequence ID" value="EEP69186.1"/>
    <property type="molecule type" value="Genomic_DNA"/>
</dbReference>
<comment type="caution">
    <text evidence="2">The sequence shown here is derived from an EMBL/GenBank/DDBJ whole genome shotgun (WGS) entry which is preliminary data.</text>
</comment>
<evidence type="ECO:0000256" key="1">
    <source>
        <dbReference type="SAM" id="Phobius"/>
    </source>
</evidence>
<keyword evidence="1" id="KW-0472">Membrane</keyword>
<dbReference type="HOGENOM" id="CLU_1914252_0_0_4"/>
<sequence length="132" mass="15667">MKTSKPDIIDNIRASILIAISIVLLIYTLYLMALLTIPKDIAYWKSREAKNIQIGCLYFLGSQRRGAIYKIDNYSARIEDLIIDKSPAYFKYKNSLNRNKDWGVKKKYCYKIKKVKVYFLHNEFNYIYDFID</sequence>
<evidence type="ECO:0000313" key="2">
    <source>
        <dbReference type="EMBL" id="EEP69186.1"/>
    </source>
</evidence>
<gene>
    <name evidence="2" type="ORF">GCWU000324_01098</name>
</gene>
<evidence type="ECO:0000313" key="3">
    <source>
        <dbReference type="Proteomes" id="UP000003009"/>
    </source>
</evidence>
<keyword evidence="1" id="KW-0812">Transmembrane</keyword>
<dbReference type="STRING" id="629741.GCWU000324_01098"/>
<accession>C4GG31</accession>
<reference evidence="2" key="1">
    <citation type="submission" date="2009-04" db="EMBL/GenBank/DDBJ databases">
        <authorList>
            <person name="Weinstock G."/>
            <person name="Sodergren E."/>
            <person name="Clifton S."/>
            <person name="Fulton L."/>
            <person name="Fulton B."/>
            <person name="Courtney L."/>
            <person name="Fronick C."/>
            <person name="Harrison M."/>
            <person name="Strong C."/>
            <person name="Farmer C."/>
            <person name="Delahaunty K."/>
            <person name="Markovic C."/>
            <person name="Hall O."/>
            <person name="Minx P."/>
            <person name="Tomlinson C."/>
            <person name="Mitreva M."/>
            <person name="Nelson J."/>
            <person name="Hou S."/>
            <person name="Wollam A."/>
            <person name="Pepin K.H."/>
            <person name="Johnson M."/>
            <person name="Bhonagiri V."/>
            <person name="Nash W.E."/>
            <person name="Warren W."/>
            <person name="Chinwalla A."/>
            <person name="Mardis E.R."/>
            <person name="Wilson R.K."/>
        </authorList>
    </citation>
    <scope>NUCLEOTIDE SEQUENCE [LARGE SCALE GENOMIC DNA]</scope>
    <source>
        <strain evidence="2">ATCC 51147</strain>
    </source>
</reference>